<dbReference type="Pfam" id="PF07963">
    <property type="entry name" value="N_methyl"/>
    <property type="match status" value="1"/>
</dbReference>
<gene>
    <name evidence="2" type="primary">xcpT_8</name>
    <name evidence="2" type="ORF">Pla123a_12310</name>
</gene>
<dbReference type="NCBIfam" id="TIGR02532">
    <property type="entry name" value="IV_pilin_GFxxxE"/>
    <property type="match status" value="1"/>
</dbReference>
<dbReference type="InterPro" id="IPR045584">
    <property type="entry name" value="Pilin-like"/>
</dbReference>
<evidence type="ECO:0000259" key="1">
    <source>
        <dbReference type="Pfam" id="PF07596"/>
    </source>
</evidence>
<evidence type="ECO:0000313" key="3">
    <source>
        <dbReference type="Proteomes" id="UP000318478"/>
    </source>
</evidence>
<name>A0A5C5YTW5_9BACT</name>
<dbReference type="InterPro" id="IPR027558">
    <property type="entry name" value="Pre_pil_HX9DG_C"/>
</dbReference>
<sequence>MTLSAQRPQRYPSRGFTLVELLVVIAIIGVLIALLLPAVQAAREAARRAQCKNQLKQLGLAALLHEDTHGYFPSGGWGQWYVGDVNRGFGKKQPGSWCFSLLSYLEESNLQNLLQGLGSDTAAYEQASKIMNSTPIDVFSCPSRRPAIGYPVDWGSIKEQVWVKDLVAVPKSDYAANSGDSRHFASTSIGATFWQPNNYAQADSGSTSWTKTNDPTKGDYFQTGVIHYRSEIKPAKIVDGLSKTYLFGEKFMSPIIYDGVKNATDSYQRYSDNQSAFVGFEWDNHRVAWAPDAYRPSNPEEYQPRQDTDVDGWGNVFAFGSAHSGGLNMTFCDGSVHTINYDIEKEAHRAQAVRADDLTRIVKRGRG</sequence>
<proteinExistence type="predicted"/>
<organism evidence="2 3">
    <name type="scientific">Posidoniimonas polymericola</name>
    <dbReference type="NCBI Taxonomy" id="2528002"/>
    <lineage>
        <taxon>Bacteria</taxon>
        <taxon>Pseudomonadati</taxon>
        <taxon>Planctomycetota</taxon>
        <taxon>Planctomycetia</taxon>
        <taxon>Pirellulales</taxon>
        <taxon>Lacipirellulaceae</taxon>
        <taxon>Posidoniimonas</taxon>
    </lineage>
</organism>
<dbReference type="Pfam" id="PF07596">
    <property type="entry name" value="SBP_bac_10"/>
    <property type="match status" value="1"/>
</dbReference>
<dbReference type="Gene3D" id="3.30.700.10">
    <property type="entry name" value="Glycoprotein, Type 4 Pilin"/>
    <property type="match status" value="1"/>
</dbReference>
<feature type="domain" description="DUF1559" evidence="1">
    <location>
        <begin position="40"/>
        <end position="346"/>
    </location>
</feature>
<dbReference type="EMBL" id="SJPO01000002">
    <property type="protein sequence ID" value="TWT78439.1"/>
    <property type="molecule type" value="Genomic_DNA"/>
</dbReference>
<dbReference type="InterPro" id="IPR012902">
    <property type="entry name" value="N_methyl_site"/>
</dbReference>
<dbReference type="PANTHER" id="PTHR30093">
    <property type="entry name" value="GENERAL SECRETION PATHWAY PROTEIN G"/>
    <property type="match status" value="1"/>
</dbReference>
<dbReference type="SUPFAM" id="SSF54523">
    <property type="entry name" value="Pili subunits"/>
    <property type="match status" value="1"/>
</dbReference>
<keyword evidence="3" id="KW-1185">Reference proteome</keyword>
<dbReference type="PANTHER" id="PTHR30093:SF2">
    <property type="entry name" value="TYPE II SECRETION SYSTEM PROTEIN H"/>
    <property type="match status" value="1"/>
</dbReference>
<dbReference type="NCBIfam" id="TIGR04294">
    <property type="entry name" value="pre_pil_HX9DG"/>
    <property type="match status" value="1"/>
</dbReference>
<dbReference type="RefSeq" id="WP_197527726.1">
    <property type="nucleotide sequence ID" value="NZ_SJPO01000002.1"/>
</dbReference>
<reference evidence="2 3" key="1">
    <citation type="submission" date="2019-02" db="EMBL/GenBank/DDBJ databases">
        <title>Deep-cultivation of Planctomycetes and their phenomic and genomic characterization uncovers novel biology.</title>
        <authorList>
            <person name="Wiegand S."/>
            <person name="Jogler M."/>
            <person name="Boedeker C."/>
            <person name="Pinto D."/>
            <person name="Vollmers J."/>
            <person name="Rivas-Marin E."/>
            <person name="Kohn T."/>
            <person name="Peeters S.H."/>
            <person name="Heuer A."/>
            <person name="Rast P."/>
            <person name="Oberbeckmann S."/>
            <person name="Bunk B."/>
            <person name="Jeske O."/>
            <person name="Meyerdierks A."/>
            <person name="Storesund J.E."/>
            <person name="Kallscheuer N."/>
            <person name="Luecker S."/>
            <person name="Lage O.M."/>
            <person name="Pohl T."/>
            <person name="Merkel B.J."/>
            <person name="Hornburger P."/>
            <person name="Mueller R.-W."/>
            <person name="Bruemmer F."/>
            <person name="Labrenz M."/>
            <person name="Spormann A.M."/>
            <person name="Op Den Camp H."/>
            <person name="Overmann J."/>
            <person name="Amann R."/>
            <person name="Jetten M.S.M."/>
            <person name="Mascher T."/>
            <person name="Medema M.H."/>
            <person name="Devos D.P."/>
            <person name="Kaster A.-K."/>
            <person name="Ovreas L."/>
            <person name="Rohde M."/>
            <person name="Galperin M.Y."/>
            <person name="Jogler C."/>
        </authorList>
    </citation>
    <scope>NUCLEOTIDE SEQUENCE [LARGE SCALE GENOMIC DNA]</scope>
    <source>
        <strain evidence="2 3">Pla123a</strain>
    </source>
</reference>
<dbReference type="InterPro" id="IPR011453">
    <property type="entry name" value="DUF1559"/>
</dbReference>
<comment type="caution">
    <text evidence="2">The sequence shown here is derived from an EMBL/GenBank/DDBJ whole genome shotgun (WGS) entry which is preliminary data.</text>
</comment>
<dbReference type="Proteomes" id="UP000318478">
    <property type="component" value="Unassembled WGS sequence"/>
</dbReference>
<protein>
    <submittedName>
        <fullName evidence="2">Type II secretion system protein G</fullName>
    </submittedName>
</protein>
<evidence type="ECO:0000313" key="2">
    <source>
        <dbReference type="EMBL" id="TWT78439.1"/>
    </source>
</evidence>
<dbReference type="AlphaFoldDB" id="A0A5C5YTW5"/>
<accession>A0A5C5YTW5</accession>
<dbReference type="PROSITE" id="PS00409">
    <property type="entry name" value="PROKAR_NTER_METHYL"/>
    <property type="match status" value="1"/>
</dbReference>